<organism evidence="1 2">
    <name type="scientific">Streptosporangium becharense</name>
    <dbReference type="NCBI Taxonomy" id="1816182"/>
    <lineage>
        <taxon>Bacteria</taxon>
        <taxon>Bacillati</taxon>
        <taxon>Actinomycetota</taxon>
        <taxon>Actinomycetes</taxon>
        <taxon>Streptosporangiales</taxon>
        <taxon>Streptosporangiaceae</taxon>
        <taxon>Streptosporangium</taxon>
    </lineage>
</organism>
<evidence type="ECO:0000313" key="2">
    <source>
        <dbReference type="Proteomes" id="UP000540685"/>
    </source>
</evidence>
<gene>
    <name evidence="1" type="ORF">F4562_003339</name>
</gene>
<dbReference type="Proteomes" id="UP000540685">
    <property type="component" value="Unassembled WGS sequence"/>
</dbReference>
<proteinExistence type="predicted"/>
<reference evidence="1 2" key="1">
    <citation type="submission" date="2020-08" db="EMBL/GenBank/DDBJ databases">
        <title>Sequencing the genomes of 1000 actinobacteria strains.</title>
        <authorList>
            <person name="Klenk H.-P."/>
        </authorList>
    </citation>
    <scope>NUCLEOTIDE SEQUENCE [LARGE SCALE GENOMIC DNA]</scope>
    <source>
        <strain evidence="1 2">DSM 46887</strain>
    </source>
</reference>
<name>A0A7W9IGD7_9ACTN</name>
<evidence type="ECO:0000313" key="1">
    <source>
        <dbReference type="EMBL" id="MBB5820277.1"/>
    </source>
</evidence>
<dbReference type="EMBL" id="JACHMP010000001">
    <property type="protein sequence ID" value="MBB5820277.1"/>
    <property type="molecule type" value="Genomic_DNA"/>
</dbReference>
<sequence>MSYAPLWPEWVTQTREALAAHNAGVSETRRIALQDLGAYIGEELRMEFPDVEATLIGLIALRTASHLGGLIADAPDGVDLESATCVTIGLMAGDHLVGAR</sequence>
<protein>
    <submittedName>
        <fullName evidence="1">Uncharacterized protein</fullName>
    </submittedName>
</protein>
<comment type="caution">
    <text evidence="1">The sequence shown here is derived from an EMBL/GenBank/DDBJ whole genome shotgun (WGS) entry which is preliminary data.</text>
</comment>
<keyword evidence="2" id="KW-1185">Reference proteome</keyword>
<dbReference type="RefSeq" id="WP_184547611.1">
    <property type="nucleotide sequence ID" value="NZ_JACHMP010000001.1"/>
</dbReference>
<dbReference type="AlphaFoldDB" id="A0A7W9IGD7"/>
<accession>A0A7W9IGD7</accession>